<organism evidence="3 4">
    <name type="scientific">Herbidospora solisilvae</name>
    <dbReference type="NCBI Taxonomy" id="2696284"/>
    <lineage>
        <taxon>Bacteria</taxon>
        <taxon>Bacillati</taxon>
        <taxon>Actinomycetota</taxon>
        <taxon>Actinomycetes</taxon>
        <taxon>Streptosporangiales</taxon>
        <taxon>Streptosporangiaceae</taxon>
        <taxon>Herbidospora</taxon>
    </lineage>
</organism>
<keyword evidence="2" id="KW-1133">Transmembrane helix</keyword>
<dbReference type="AlphaFoldDB" id="A0A7C9N0T4"/>
<keyword evidence="4" id="KW-1185">Reference proteome</keyword>
<keyword evidence="2" id="KW-0812">Transmembrane</keyword>
<proteinExistence type="predicted"/>
<keyword evidence="1" id="KW-0175">Coiled coil</keyword>
<sequence length="110" mass="12105">MDGPSLGELARRIGDLTTLITGLVTRTEYAGDRRYDDRRFNEVEADIAAIKAEQADLRKTLADGLKALRASLDAAQEKRGGHFRQAIYSGILPSIFVLITVVVTIWTSRG</sequence>
<evidence type="ECO:0000313" key="4">
    <source>
        <dbReference type="Proteomes" id="UP000479526"/>
    </source>
</evidence>
<name>A0A7C9N0T4_9ACTN</name>
<dbReference type="Proteomes" id="UP000479526">
    <property type="component" value="Unassembled WGS sequence"/>
</dbReference>
<gene>
    <name evidence="3" type="ORF">GT755_12430</name>
</gene>
<feature type="coiled-coil region" evidence="1">
    <location>
        <begin position="40"/>
        <end position="78"/>
    </location>
</feature>
<reference evidence="3 4" key="1">
    <citation type="submission" date="2020-01" db="EMBL/GenBank/DDBJ databases">
        <title>Herbidospora sp. NEAU-GS84 nov., a novel actinomycete isolated from soil.</title>
        <authorList>
            <person name="Han L."/>
        </authorList>
    </citation>
    <scope>NUCLEOTIDE SEQUENCE [LARGE SCALE GENOMIC DNA]</scope>
    <source>
        <strain evidence="3 4">NEAU-GS84</strain>
    </source>
</reference>
<dbReference type="EMBL" id="WXEW01000003">
    <property type="protein sequence ID" value="NAS22489.1"/>
    <property type="molecule type" value="Genomic_DNA"/>
</dbReference>
<feature type="transmembrane region" description="Helical" evidence="2">
    <location>
        <begin position="86"/>
        <end position="107"/>
    </location>
</feature>
<keyword evidence="2" id="KW-0472">Membrane</keyword>
<protein>
    <submittedName>
        <fullName evidence="3">Uncharacterized protein</fullName>
    </submittedName>
</protein>
<dbReference type="RefSeq" id="WP_161479852.1">
    <property type="nucleotide sequence ID" value="NZ_WXEW01000003.1"/>
</dbReference>
<comment type="caution">
    <text evidence="3">The sequence shown here is derived from an EMBL/GenBank/DDBJ whole genome shotgun (WGS) entry which is preliminary data.</text>
</comment>
<evidence type="ECO:0000313" key="3">
    <source>
        <dbReference type="EMBL" id="NAS22489.1"/>
    </source>
</evidence>
<evidence type="ECO:0000256" key="1">
    <source>
        <dbReference type="SAM" id="Coils"/>
    </source>
</evidence>
<evidence type="ECO:0000256" key="2">
    <source>
        <dbReference type="SAM" id="Phobius"/>
    </source>
</evidence>
<accession>A0A7C9N0T4</accession>